<protein>
    <submittedName>
        <fullName evidence="1">Uncharacterized protein</fullName>
    </submittedName>
</protein>
<sequence>MLRTPFMFSLLFSCPSGLPSTSRPLFVPAPPEQDESCPRGVAEPVVRKKVFPKTSFRRLPDKRTGLETVALPLGDRLTIHHEGCEYYVLRFHFETARFRQSPTALDAWFRNAAQLLTETAPGLDSPVDIAGGLRALRTYLDRHKGNKAQALVLGQEIAYGSETLPSFVSVDRIARLAGNTVAVELSLAIGPL</sequence>
<gene>
    <name evidence="1" type="ORF">E5K02_01730</name>
</gene>
<evidence type="ECO:0000313" key="1">
    <source>
        <dbReference type="EMBL" id="TGE28209.1"/>
    </source>
</evidence>
<accession>A0A4Z0QFV3</accession>
<dbReference type="AlphaFoldDB" id="A0A4Z0QFV3"/>
<dbReference type="EMBL" id="SRMB01000001">
    <property type="protein sequence ID" value="TGE28209.1"/>
    <property type="molecule type" value="Genomic_DNA"/>
</dbReference>
<comment type="caution">
    <text evidence="1">The sequence shown here is derived from an EMBL/GenBank/DDBJ whole genome shotgun (WGS) entry which is preliminary data.</text>
</comment>
<reference evidence="1 2" key="1">
    <citation type="submission" date="2019-04" db="EMBL/GenBank/DDBJ databases">
        <authorList>
            <person name="Feng G."/>
            <person name="Zhang J."/>
            <person name="Zhu H."/>
        </authorList>
    </citation>
    <scope>NUCLEOTIDE SEQUENCE [LARGE SCALE GENOMIC DNA]</scope>
    <source>
        <strain evidence="1 2">9PBR-1</strain>
    </source>
</reference>
<keyword evidence="2" id="KW-1185">Reference proteome</keyword>
<proteinExistence type="predicted"/>
<dbReference type="RefSeq" id="WP_135391581.1">
    <property type="nucleotide sequence ID" value="NZ_SRMB01000001.1"/>
</dbReference>
<dbReference type="OrthoDB" id="883307at2"/>
<evidence type="ECO:0000313" key="2">
    <source>
        <dbReference type="Proteomes" id="UP000298471"/>
    </source>
</evidence>
<name>A0A4Z0QFV3_9BACT</name>
<dbReference type="Proteomes" id="UP000298471">
    <property type="component" value="Unassembled WGS sequence"/>
</dbReference>
<organism evidence="1 2">
    <name type="scientific">Hymenobacter metallicola</name>
    <dbReference type="NCBI Taxonomy" id="2563114"/>
    <lineage>
        <taxon>Bacteria</taxon>
        <taxon>Pseudomonadati</taxon>
        <taxon>Bacteroidota</taxon>
        <taxon>Cytophagia</taxon>
        <taxon>Cytophagales</taxon>
        <taxon>Hymenobacteraceae</taxon>
        <taxon>Hymenobacter</taxon>
    </lineage>
</organism>